<dbReference type="AlphaFoldDB" id="A0A0A0HJ23"/>
<proteinExistence type="predicted"/>
<dbReference type="SUPFAM" id="SSF48173">
    <property type="entry name" value="Cryptochrome/photolyase FAD-binding domain"/>
    <property type="match status" value="1"/>
</dbReference>
<accession>A0A0A0HJ23</accession>
<evidence type="ECO:0000313" key="2">
    <source>
        <dbReference type="Proteomes" id="UP000030021"/>
    </source>
</evidence>
<dbReference type="InterPro" id="IPR036134">
    <property type="entry name" value="Crypto/Photolyase_FAD-like_sf"/>
</dbReference>
<dbReference type="InterPro" id="IPR007357">
    <property type="entry name" value="PhrB-like"/>
</dbReference>
<dbReference type="InterPro" id="IPR014729">
    <property type="entry name" value="Rossmann-like_a/b/a_fold"/>
</dbReference>
<dbReference type="RefSeq" id="WP_037268535.1">
    <property type="nucleotide sequence ID" value="NZ_KN293975.1"/>
</dbReference>
<dbReference type="Gene3D" id="1.10.10.1710">
    <property type="entry name" value="Deoxyribodipyrimidine photolyase-related"/>
    <property type="match status" value="1"/>
</dbReference>
<dbReference type="InterPro" id="IPR052551">
    <property type="entry name" value="UV-DNA_repair_photolyase"/>
</dbReference>
<dbReference type="PANTHER" id="PTHR38657:SF1">
    <property type="entry name" value="SLR1343 PROTEIN"/>
    <property type="match status" value="1"/>
</dbReference>
<dbReference type="Pfam" id="PF04244">
    <property type="entry name" value="DPRP"/>
    <property type="match status" value="1"/>
</dbReference>
<comment type="caution">
    <text evidence="1">The sequence shown here is derived from an EMBL/GenBank/DDBJ whole genome shotgun (WGS) entry which is preliminary data.</text>
</comment>
<dbReference type="PATRIC" id="fig|1288298.3.peg.2985"/>
<dbReference type="HOGENOM" id="CLU_031632_1_0_5"/>
<dbReference type="eggNOG" id="COG3046">
    <property type="taxonomic scope" value="Bacteria"/>
</dbReference>
<name>A0A0A0HJ23_9RHOB</name>
<dbReference type="EMBL" id="AONH01000016">
    <property type="protein sequence ID" value="KGM86679.1"/>
    <property type="molecule type" value="Genomic_DNA"/>
</dbReference>
<gene>
    <name evidence="1" type="ORF">rosmuc_02972</name>
</gene>
<reference evidence="1 2" key="1">
    <citation type="submission" date="2013-01" db="EMBL/GenBank/DDBJ databases">
        <authorList>
            <person name="Fiebig A."/>
            <person name="Goeker M."/>
            <person name="Klenk H.-P.P."/>
        </authorList>
    </citation>
    <scope>NUCLEOTIDE SEQUENCE [LARGE SCALE GENOMIC DNA]</scope>
    <source>
        <strain evidence="1 2">DSM 17069</strain>
    </source>
</reference>
<sequence length="509" mass="57588">MVTRLVLVLGDQLSPGLSALCAADKAHDVVVMAEVMDEGSYVPHHPKKIALILSAMRHFAEELRADGWQVAYTRLDDPEATPSIVGELIRRAQEFGASEVIATQPGEWRLIKALEEAPLTVRQLPDDRFICTLEEFDRWAEGRKELRMEYFYREMRRKTGFLMEDGQPAGGKWNFDHDNRKRAQADLLRATPLQFEPDAITAEVLDLVEGRFGKHFGRLRPFWFAVTRAGAAQAFDHFARNLLAGFGDTQDAMLEGDAFLHHSVISMYLNIGLLNPMDICTSIVEEWQAGRVPINAAEGYIRQVIGWREYVRGLYFREGPDYATRNALGHGRDLPAMYWGAETRMNCVSQAVDVTEKEAYAHHIQRLMVTGNFALMAGIDPAQVHDWYLSVYADAFEWVEAPNVIGMSQFADGGIIASKPYVSSGNYIDKMSDYCRSCAYSVKDKTGDDACPFNLLYWDFLIRHRDRFGRNPRMGPVYRTWDKMEATRRQAVLDGAARVLGDLDAGRIV</sequence>
<dbReference type="PANTHER" id="PTHR38657">
    <property type="entry name" value="SLR1343 PROTEIN"/>
    <property type="match status" value="1"/>
</dbReference>
<dbReference type="Gene3D" id="3.40.50.620">
    <property type="entry name" value="HUPs"/>
    <property type="match status" value="1"/>
</dbReference>
<evidence type="ECO:0008006" key="3">
    <source>
        <dbReference type="Google" id="ProtNLM"/>
    </source>
</evidence>
<dbReference type="OrthoDB" id="5288100at2"/>
<dbReference type="Gene3D" id="1.10.579.10">
    <property type="entry name" value="DNA Cyclobutane Dipyrimidine Photolyase, subunit A, domain 3"/>
    <property type="match status" value="1"/>
</dbReference>
<organism evidence="1 2">
    <name type="scientific">Roseovarius mucosus DSM 17069</name>
    <dbReference type="NCBI Taxonomy" id="1288298"/>
    <lineage>
        <taxon>Bacteria</taxon>
        <taxon>Pseudomonadati</taxon>
        <taxon>Pseudomonadota</taxon>
        <taxon>Alphaproteobacteria</taxon>
        <taxon>Rhodobacterales</taxon>
        <taxon>Roseobacteraceae</taxon>
        <taxon>Roseovarius</taxon>
    </lineage>
</organism>
<protein>
    <recommendedName>
        <fullName evidence="3">Deoxyribodipyrimidine photolyase-related protein</fullName>
    </recommendedName>
</protein>
<dbReference type="Gene3D" id="1.25.40.80">
    <property type="match status" value="1"/>
</dbReference>
<dbReference type="Proteomes" id="UP000030021">
    <property type="component" value="Unassembled WGS sequence"/>
</dbReference>
<evidence type="ECO:0000313" key="1">
    <source>
        <dbReference type="EMBL" id="KGM86679.1"/>
    </source>
</evidence>
<dbReference type="STRING" id="215743.ROSMUCSMR3_03619"/>